<dbReference type="GO" id="GO:0003676">
    <property type="term" value="F:nucleic acid binding"/>
    <property type="evidence" value="ECO:0007669"/>
    <property type="project" value="InterPro"/>
</dbReference>
<accession>A0A1M7MIV2</accession>
<dbReference type="SUPFAM" id="SSF53098">
    <property type="entry name" value="Ribonuclease H-like"/>
    <property type="match status" value="1"/>
</dbReference>
<reference evidence="2 3" key="1">
    <citation type="submission" date="2016-11" db="EMBL/GenBank/DDBJ databases">
        <authorList>
            <person name="Jaros S."/>
            <person name="Januszkiewicz K."/>
            <person name="Wedrychowicz H."/>
        </authorList>
    </citation>
    <scope>NUCLEOTIDE SEQUENCE [LARGE SCALE GENOMIC DNA]</scope>
    <source>
        <strain evidence="2 3">DSM 15930</strain>
    </source>
</reference>
<dbReference type="PANTHER" id="PTHR46889:SF4">
    <property type="entry name" value="TRANSPOSASE INSO FOR INSERTION SEQUENCE ELEMENT IS911B-RELATED"/>
    <property type="match status" value="1"/>
</dbReference>
<protein>
    <submittedName>
        <fullName evidence="2">Integrase core domain-containing protein</fullName>
    </submittedName>
</protein>
<dbReference type="InterPro" id="IPR001584">
    <property type="entry name" value="Integrase_cat-core"/>
</dbReference>
<evidence type="ECO:0000259" key="1">
    <source>
        <dbReference type="PROSITE" id="PS50994"/>
    </source>
</evidence>
<dbReference type="InterPro" id="IPR012337">
    <property type="entry name" value="RNaseH-like_sf"/>
</dbReference>
<dbReference type="RefSeq" id="WP_408605962.1">
    <property type="nucleotide sequence ID" value="NZ_FRCP01000021.1"/>
</dbReference>
<dbReference type="InterPro" id="IPR036397">
    <property type="entry name" value="RNaseH_sf"/>
</dbReference>
<gene>
    <name evidence="2" type="ORF">SAMN02746066_03852</name>
</gene>
<dbReference type="EMBL" id="FRCP01000021">
    <property type="protein sequence ID" value="SHM90801.1"/>
    <property type="molecule type" value="Genomic_DNA"/>
</dbReference>
<dbReference type="Gene3D" id="3.30.420.10">
    <property type="entry name" value="Ribonuclease H-like superfamily/Ribonuclease H"/>
    <property type="match status" value="1"/>
</dbReference>
<dbReference type="Proteomes" id="UP000184038">
    <property type="component" value="Unassembled WGS sequence"/>
</dbReference>
<evidence type="ECO:0000313" key="3">
    <source>
        <dbReference type="Proteomes" id="UP000184038"/>
    </source>
</evidence>
<name>A0A1M7MIV2_9FIRM</name>
<dbReference type="PROSITE" id="PS50994">
    <property type="entry name" value="INTEGRASE"/>
    <property type="match status" value="1"/>
</dbReference>
<dbReference type="AlphaFoldDB" id="A0A1M7MIV2"/>
<organism evidence="2 3">
    <name type="scientific">Anaerosporobacter mobilis DSM 15930</name>
    <dbReference type="NCBI Taxonomy" id="1120996"/>
    <lineage>
        <taxon>Bacteria</taxon>
        <taxon>Bacillati</taxon>
        <taxon>Bacillota</taxon>
        <taxon>Clostridia</taxon>
        <taxon>Lachnospirales</taxon>
        <taxon>Lachnospiraceae</taxon>
        <taxon>Anaerosporobacter</taxon>
    </lineage>
</organism>
<sequence length="106" mass="12465">MSKNGNRYSEEFKQQIIELYKSGSIVAYLRSHGIVHSFSRKENPYDNACIESFHSLLKKEEVNHKKYYDFNTAGRALFEYIESWYNRKRIHSAINYLTPQAAHDAA</sequence>
<proteinExistence type="predicted"/>
<evidence type="ECO:0000313" key="2">
    <source>
        <dbReference type="EMBL" id="SHM90801.1"/>
    </source>
</evidence>
<keyword evidence="3" id="KW-1185">Reference proteome</keyword>
<dbReference type="Pfam" id="PF13683">
    <property type="entry name" value="rve_3"/>
    <property type="match status" value="1"/>
</dbReference>
<dbReference type="GO" id="GO:0015074">
    <property type="term" value="P:DNA integration"/>
    <property type="evidence" value="ECO:0007669"/>
    <property type="project" value="InterPro"/>
</dbReference>
<dbReference type="PANTHER" id="PTHR46889">
    <property type="entry name" value="TRANSPOSASE INSF FOR INSERTION SEQUENCE IS3B-RELATED"/>
    <property type="match status" value="1"/>
</dbReference>
<feature type="domain" description="Integrase catalytic" evidence="1">
    <location>
        <begin position="1"/>
        <end position="106"/>
    </location>
</feature>
<dbReference type="STRING" id="1120996.SAMN02746066_03852"/>
<dbReference type="InterPro" id="IPR050900">
    <property type="entry name" value="Transposase_IS3/IS150/IS904"/>
</dbReference>